<organism evidence="2 3">
    <name type="scientific">Favolaschia claudopus</name>
    <dbReference type="NCBI Taxonomy" id="2862362"/>
    <lineage>
        <taxon>Eukaryota</taxon>
        <taxon>Fungi</taxon>
        <taxon>Dikarya</taxon>
        <taxon>Basidiomycota</taxon>
        <taxon>Agaricomycotina</taxon>
        <taxon>Agaricomycetes</taxon>
        <taxon>Agaricomycetidae</taxon>
        <taxon>Agaricales</taxon>
        <taxon>Marasmiineae</taxon>
        <taxon>Mycenaceae</taxon>
        <taxon>Favolaschia</taxon>
    </lineage>
</organism>
<keyword evidence="3" id="KW-1185">Reference proteome</keyword>
<dbReference type="EMBL" id="JAWWNJ010000128">
    <property type="protein sequence ID" value="KAK6987864.1"/>
    <property type="molecule type" value="Genomic_DNA"/>
</dbReference>
<dbReference type="AlphaFoldDB" id="A0AAV9ZN05"/>
<feature type="non-terminal residue" evidence="2">
    <location>
        <position position="1"/>
    </location>
</feature>
<comment type="caution">
    <text evidence="2">The sequence shown here is derived from an EMBL/GenBank/DDBJ whole genome shotgun (WGS) entry which is preliminary data.</text>
</comment>
<name>A0AAV9ZN05_9AGAR</name>
<accession>A0AAV9ZN05</accession>
<protein>
    <submittedName>
        <fullName evidence="2">Uncharacterized protein</fullName>
    </submittedName>
</protein>
<feature type="region of interest" description="Disordered" evidence="1">
    <location>
        <begin position="76"/>
        <end position="95"/>
    </location>
</feature>
<dbReference type="Proteomes" id="UP001362999">
    <property type="component" value="Unassembled WGS sequence"/>
</dbReference>
<sequence length="194" mass="21337">RMVARHENIGRLTANRKEKTAANLQIEFGHHRCTKACLILKSEAARAGMTSAVAVTATELQESSLILKLRSGSGKRKAAAAQGGPTGRKRQKMAGGNVDARSFPVILSQTEKDEIIREFRESTSNMALKRYECSFCGKLEPASEVNMKAVADLDISLLEKAVQRLRVTSSQPRIESFNRSSLINNSTYVLCHLC</sequence>
<evidence type="ECO:0000256" key="1">
    <source>
        <dbReference type="SAM" id="MobiDB-lite"/>
    </source>
</evidence>
<evidence type="ECO:0000313" key="3">
    <source>
        <dbReference type="Proteomes" id="UP001362999"/>
    </source>
</evidence>
<proteinExistence type="predicted"/>
<evidence type="ECO:0000313" key="2">
    <source>
        <dbReference type="EMBL" id="KAK6987864.1"/>
    </source>
</evidence>
<reference evidence="2 3" key="1">
    <citation type="journal article" date="2024" name="J Genomics">
        <title>Draft genome sequencing and assembly of Favolaschia claudopus CIRM-BRFM 2984 isolated from oak limbs.</title>
        <authorList>
            <person name="Navarro D."/>
            <person name="Drula E."/>
            <person name="Chaduli D."/>
            <person name="Cazenave R."/>
            <person name="Ahrendt S."/>
            <person name="Wang J."/>
            <person name="Lipzen A."/>
            <person name="Daum C."/>
            <person name="Barry K."/>
            <person name="Grigoriev I.V."/>
            <person name="Favel A."/>
            <person name="Rosso M.N."/>
            <person name="Martin F."/>
        </authorList>
    </citation>
    <scope>NUCLEOTIDE SEQUENCE [LARGE SCALE GENOMIC DNA]</scope>
    <source>
        <strain evidence="2 3">CIRM-BRFM 2984</strain>
    </source>
</reference>
<feature type="non-terminal residue" evidence="2">
    <location>
        <position position="194"/>
    </location>
</feature>
<gene>
    <name evidence="2" type="ORF">R3P38DRAFT_2409132</name>
</gene>